<reference evidence="2 3" key="1">
    <citation type="submission" date="2023-04" db="EMBL/GenBank/DDBJ databases">
        <title>Forest soil microbial communities from Buena Vista Peninsula, Colon Province, Panama.</title>
        <authorList>
            <person name="Bouskill N."/>
        </authorList>
    </citation>
    <scope>NUCLEOTIDE SEQUENCE [LARGE SCALE GENOMIC DNA]</scope>
    <source>
        <strain evidence="2 3">GGS1</strain>
    </source>
</reference>
<dbReference type="Pfam" id="PF01411">
    <property type="entry name" value="tRNA-synt_2c"/>
    <property type="match status" value="1"/>
</dbReference>
<dbReference type="InterPro" id="IPR018164">
    <property type="entry name" value="Ala-tRNA-synth_IIc_N"/>
</dbReference>
<evidence type="ECO:0000313" key="3">
    <source>
        <dbReference type="Proteomes" id="UP001160499"/>
    </source>
</evidence>
<dbReference type="SUPFAM" id="SSF101353">
    <property type="entry name" value="Putative anticodon-binding domain of alanyl-tRNA synthetase (AlaRS)"/>
    <property type="match status" value="1"/>
</dbReference>
<protein>
    <submittedName>
        <fullName evidence="2">Alanyl-tRNA synthetase</fullName>
    </submittedName>
</protein>
<dbReference type="InterPro" id="IPR018162">
    <property type="entry name" value="Ala-tRNA-ligase_IIc_anticod-bd"/>
</dbReference>
<name>A0ABT6LWQ9_9ACTN</name>
<dbReference type="Proteomes" id="UP001160499">
    <property type="component" value="Unassembled WGS sequence"/>
</dbReference>
<dbReference type="EMBL" id="JARXVH010000018">
    <property type="protein sequence ID" value="MDH6220747.1"/>
    <property type="molecule type" value="Genomic_DNA"/>
</dbReference>
<comment type="caution">
    <text evidence="2">The sequence shown here is derived from an EMBL/GenBank/DDBJ whole genome shotgun (WGS) entry which is preliminary data.</text>
</comment>
<sequence>MIEHTLDHFRQTERADLVREVLLDEERRFGELLDRGRRVLSRTEFRDRPLDEEDYAYLHDTYGLPRELVTGISAGCR</sequence>
<proteinExistence type="predicted"/>
<keyword evidence="3" id="KW-1185">Reference proteome</keyword>
<organism evidence="2 3">
    <name type="scientific">Streptomyces pseudovenezuelae</name>
    <dbReference type="NCBI Taxonomy" id="67350"/>
    <lineage>
        <taxon>Bacteria</taxon>
        <taxon>Bacillati</taxon>
        <taxon>Actinomycetota</taxon>
        <taxon>Actinomycetes</taxon>
        <taxon>Kitasatosporales</taxon>
        <taxon>Streptomycetaceae</taxon>
        <taxon>Streptomyces</taxon>
        <taxon>Streptomyces aurantiacus group</taxon>
    </lineage>
</organism>
<gene>
    <name evidence="2" type="ORF">M2283_008089</name>
</gene>
<feature type="domain" description="Alanyl-tRNA synthetase class IIc N-terminal" evidence="1">
    <location>
        <begin position="12"/>
        <end position="72"/>
    </location>
</feature>
<accession>A0ABT6LWQ9</accession>
<evidence type="ECO:0000259" key="1">
    <source>
        <dbReference type="Pfam" id="PF01411"/>
    </source>
</evidence>
<evidence type="ECO:0000313" key="2">
    <source>
        <dbReference type="EMBL" id="MDH6220747.1"/>
    </source>
</evidence>